<feature type="transmembrane region" description="Helical" evidence="6">
    <location>
        <begin position="240"/>
        <end position="264"/>
    </location>
</feature>
<gene>
    <name evidence="7" type="ORF">TrCOL_g4140</name>
</gene>
<evidence type="ECO:0000256" key="6">
    <source>
        <dbReference type="SAM" id="Phobius"/>
    </source>
</evidence>
<dbReference type="PANTHER" id="PTHR16119:SF17">
    <property type="entry name" value="TRANSMEMBRANE PROTEIN 144"/>
    <property type="match status" value="1"/>
</dbReference>
<keyword evidence="8" id="KW-1185">Reference proteome</keyword>
<proteinExistence type="inferred from homology"/>
<dbReference type="Pfam" id="PF07857">
    <property type="entry name" value="TMEM144"/>
    <property type="match status" value="1"/>
</dbReference>
<dbReference type="OrthoDB" id="426527at2759"/>
<feature type="transmembrane region" description="Helical" evidence="6">
    <location>
        <begin position="47"/>
        <end position="66"/>
    </location>
</feature>
<feature type="transmembrane region" description="Helical" evidence="6">
    <location>
        <begin position="78"/>
        <end position="102"/>
    </location>
</feature>
<feature type="transmembrane region" description="Helical" evidence="6">
    <location>
        <begin position="137"/>
        <end position="159"/>
    </location>
</feature>
<organism evidence="7 8">
    <name type="scientific">Triparma columacea</name>
    <dbReference type="NCBI Taxonomy" id="722753"/>
    <lineage>
        <taxon>Eukaryota</taxon>
        <taxon>Sar</taxon>
        <taxon>Stramenopiles</taxon>
        <taxon>Ochrophyta</taxon>
        <taxon>Bolidophyceae</taxon>
        <taxon>Parmales</taxon>
        <taxon>Triparmaceae</taxon>
        <taxon>Triparma</taxon>
    </lineage>
</organism>
<evidence type="ECO:0000313" key="8">
    <source>
        <dbReference type="Proteomes" id="UP001165065"/>
    </source>
</evidence>
<feature type="transmembrane region" description="Helical" evidence="6">
    <location>
        <begin position="310"/>
        <end position="330"/>
    </location>
</feature>
<protein>
    <submittedName>
        <fullName evidence="7">Uncharacterized protein</fullName>
    </submittedName>
</protein>
<name>A0A9W7LAP1_9STRA</name>
<accession>A0A9W7LAP1</accession>
<comment type="similarity">
    <text evidence="2">Belongs to the TMEM144 family.</text>
</comment>
<keyword evidence="5 6" id="KW-0472">Membrane</keyword>
<feature type="transmembrane region" description="Helical" evidence="6">
    <location>
        <begin position="342"/>
        <end position="359"/>
    </location>
</feature>
<comment type="subcellular location">
    <subcellularLocation>
        <location evidence="1">Membrane</location>
        <topology evidence="1">Multi-pass membrane protein</topology>
    </subcellularLocation>
</comment>
<reference evidence="8" key="1">
    <citation type="journal article" date="2023" name="Commun. Biol.">
        <title>Genome analysis of Parmales, the sister group of diatoms, reveals the evolutionary specialization of diatoms from phago-mixotrophs to photoautotrophs.</title>
        <authorList>
            <person name="Ban H."/>
            <person name="Sato S."/>
            <person name="Yoshikawa S."/>
            <person name="Yamada K."/>
            <person name="Nakamura Y."/>
            <person name="Ichinomiya M."/>
            <person name="Sato N."/>
            <person name="Blanc-Mathieu R."/>
            <person name="Endo H."/>
            <person name="Kuwata A."/>
            <person name="Ogata H."/>
        </authorList>
    </citation>
    <scope>NUCLEOTIDE SEQUENCE [LARGE SCALE GENOMIC DNA]</scope>
</reference>
<evidence type="ECO:0000256" key="1">
    <source>
        <dbReference type="ARBA" id="ARBA00004141"/>
    </source>
</evidence>
<dbReference type="GO" id="GO:0016020">
    <property type="term" value="C:membrane"/>
    <property type="evidence" value="ECO:0007669"/>
    <property type="project" value="UniProtKB-SubCell"/>
</dbReference>
<dbReference type="PANTHER" id="PTHR16119">
    <property type="entry name" value="TRANSMEMBRANE PROTEIN 144"/>
    <property type="match status" value="1"/>
</dbReference>
<dbReference type="Proteomes" id="UP001165065">
    <property type="component" value="Unassembled WGS sequence"/>
</dbReference>
<evidence type="ECO:0000256" key="2">
    <source>
        <dbReference type="ARBA" id="ARBA00005731"/>
    </source>
</evidence>
<feature type="transmembrane region" description="Helical" evidence="6">
    <location>
        <begin position="285"/>
        <end position="304"/>
    </location>
</feature>
<keyword evidence="3 6" id="KW-0812">Transmembrane</keyword>
<dbReference type="GO" id="GO:0015144">
    <property type="term" value="F:carbohydrate transmembrane transporter activity"/>
    <property type="evidence" value="ECO:0007669"/>
    <property type="project" value="InterPro"/>
</dbReference>
<evidence type="ECO:0000256" key="4">
    <source>
        <dbReference type="ARBA" id="ARBA00022989"/>
    </source>
</evidence>
<feature type="transmembrane region" description="Helical" evidence="6">
    <location>
        <begin position="114"/>
        <end position="131"/>
    </location>
</feature>
<dbReference type="InterPro" id="IPR010651">
    <property type="entry name" value="Sugar_transport"/>
</dbReference>
<evidence type="ECO:0000313" key="7">
    <source>
        <dbReference type="EMBL" id="GMI42265.1"/>
    </source>
</evidence>
<sequence length="372" mass="39283">MSPPLFLGLTSAIIATFCFGTFAVPVKSPACRSINSGAGIHPLAFQSYKTLCCLLTSWLALVIPAYDEDSGGWVRVRPVITAWGLVSGLFWVPGGVAAIYAVQNAGLAVAQGTWSTLIVLVSFIWGIFIFGEEVKSIPLTMLSSFIMISGLIGMSVYGVPTPDSSLPNSKYSPLSDSEDPISSDPRLDSILNSSPGLLPPPTKPSGRSSRFKGLAAAVFNGVWGGSIMVPMHYAPPSAQGLGYVISFAIGATTVTLLLWIAVAARWRCFGGPPVPRLHWRVMWKEGLLAGSLWSLGNIASMVSVQVLEEAVGYSICQSSLLISGLWGIFYFKEVTGFNRVKWGAAAVMCLAGIVGLTAMHKGDEGTSGGAGR</sequence>
<dbReference type="InterPro" id="IPR012435">
    <property type="entry name" value="TMEM144"/>
</dbReference>
<comment type="caution">
    <text evidence="7">The sequence shown here is derived from an EMBL/GenBank/DDBJ whole genome shotgun (WGS) entry which is preliminary data.</text>
</comment>
<feature type="transmembrane region" description="Helical" evidence="6">
    <location>
        <begin position="6"/>
        <end position="26"/>
    </location>
</feature>
<dbReference type="EMBL" id="BRYA01000168">
    <property type="protein sequence ID" value="GMI42265.1"/>
    <property type="molecule type" value="Genomic_DNA"/>
</dbReference>
<evidence type="ECO:0000256" key="3">
    <source>
        <dbReference type="ARBA" id="ARBA00022692"/>
    </source>
</evidence>
<dbReference type="AlphaFoldDB" id="A0A9W7LAP1"/>
<keyword evidence="4 6" id="KW-1133">Transmembrane helix</keyword>
<evidence type="ECO:0000256" key="5">
    <source>
        <dbReference type="ARBA" id="ARBA00023136"/>
    </source>
</evidence>
<feature type="transmembrane region" description="Helical" evidence="6">
    <location>
        <begin position="213"/>
        <end position="234"/>
    </location>
</feature>